<dbReference type="PANTHER" id="PTHR12993:SF30">
    <property type="entry name" value="N-ACETYL-ALPHA-D-GLUCOSAMINYL L-MALATE DEACETYLASE 1"/>
    <property type="match status" value="1"/>
</dbReference>
<dbReference type="GO" id="GO:0071793">
    <property type="term" value="P:bacillithiol biosynthetic process"/>
    <property type="evidence" value="ECO:0007669"/>
    <property type="project" value="InterPro"/>
</dbReference>
<reference evidence="1 2" key="1">
    <citation type="submission" date="2023-04" db="EMBL/GenBank/DDBJ databases">
        <authorList>
            <person name="Hsu D."/>
        </authorList>
    </citation>
    <scope>NUCLEOTIDE SEQUENCE [LARGE SCALE GENOMIC DNA]</scope>
    <source>
        <strain evidence="1 2">MK1</strain>
    </source>
</reference>
<dbReference type="NCBIfam" id="TIGR04001">
    <property type="entry name" value="thiol_BshB1"/>
    <property type="match status" value="1"/>
</dbReference>
<accession>A0AAU0UKS6</accession>
<evidence type="ECO:0000313" key="1">
    <source>
        <dbReference type="EMBL" id="WRO21953.1"/>
    </source>
</evidence>
<dbReference type="AlphaFoldDB" id="A0AAU0UKS6"/>
<protein>
    <submittedName>
        <fullName evidence="1">Bacillithiol biosynthesis deacetylase BshB1</fullName>
    </submittedName>
</protein>
<dbReference type="RefSeq" id="WP_366924779.1">
    <property type="nucleotide sequence ID" value="NZ_CP121694.1"/>
</dbReference>
<dbReference type="InterPro" id="IPR003737">
    <property type="entry name" value="GlcNAc_PI_deacetylase-related"/>
</dbReference>
<dbReference type="GO" id="GO:0016811">
    <property type="term" value="F:hydrolase activity, acting on carbon-nitrogen (but not peptide) bonds, in linear amides"/>
    <property type="evidence" value="ECO:0007669"/>
    <property type="project" value="TreeGrafter"/>
</dbReference>
<dbReference type="KEGG" id="dbc:MFMK1_001774"/>
<dbReference type="EMBL" id="CP121694">
    <property type="protein sequence ID" value="WRO21953.1"/>
    <property type="molecule type" value="Genomic_DNA"/>
</dbReference>
<dbReference type="InterPro" id="IPR024078">
    <property type="entry name" value="LmbE-like_dom_sf"/>
</dbReference>
<dbReference type="PANTHER" id="PTHR12993">
    <property type="entry name" value="N-ACETYLGLUCOSAMINYL-PHOSPHATIDYLINOSITOL DE-N-ACETYLASE-RELATED"/>
    <property type="match status" value="1"/>
</dbReference>
<dbReference type="InterPro" id="IPR023842">
    <property type="entry name" value="Bacillithiol_biosynth_BshB1"/>
</dbReference>
<sequence length="238" mass="26783">MSLDEPMGVDLMFFGAHPDDIEIGAGGLVAQQTAKGRKVVLVDLTAGEMASNGTVEQRAEEAQKAAEILGVYQRVNLGLPDSRLAVTEEYLEAVVRVLRRFKPQLVFAPYREDRHPDHIAAANLVTQALFLAGLWKKFPDQQPHRTMKLFHYFLHYTEKPSFIVDITKVYNQKLESIMAHTSQFGVNLEEKPTELPRLFKRLEARNTFFGSLAAVQYGEGFYAAEPIRVDDVMRLSGS</sequence>
<dbReference type="Gene3D" id="3.40.50.10320">
    <property type="entry name" value="LmbE-like"/>
    <property type="match status" value="1"/>
</dbReference>
<dbReference type="Pfam" id="PF02585">
    <property type="entry name" value="PIG-L"/>
    <property type="match status" value="1"/>
</dbReference>
<organism evidence="1 2">
    <name type="scientific">Metallumcola ferriviriculae</name>
    <dbReference type="NCBI Taxonomy" id="3039180"/>
    <lineage>
        <taxon>Bacteria</taxon>
        <taxon>Bacillati</taxon>
        <taxon>Bacillota</taxon>
        <taxon>Clostridia</taxon>
        <taxon>Neomoorellales</taxon>
        <taxon>Desulfitibacteraceae</taxon>
        <taxon>Metallumcola</taxon>
    </lineage>
</organism>
<dbReference type="SUPFAM" id="SSF102588">
    <property type="entry name" value="LmbE-like"/>
    <property type="match status" value="1"/>
</dbReference>
<gene>
    <name evidence="1" type="primary">bshB1</name>
    <name evidence="1" type="ORF">MFMK1_001774</name>
</gene>
<keyword evidence="2" id="KW-1185">Reference proteome</keyword>
<dbReference type="Proteomes" id="UP001329915">
    <property type="component" value="Chromosome"/>
</dbReference>
<evidence type="ECO:0000313" key="2">
    <source>
        <dbReference type="Proteomes" id="UP001329915"/>
    </source>
</evidence>
<dbReference type="GO" id="GO:0019213">
    <property type="term" value="F:deacetylase activity"/>
    <property type="evidence" value="ECO:0007669"/>
    <property type="project" value="InterPro"/>
</dbReference>
<proteinExistence type="predicted"/>
<name>A0AAU0UKS6_9FIRM</name>